<dbReference type="AlphaFoldDB" id="A0A1I1RDR0"/>
<keyword evidence="2" id="KW-1185">Reference proteome</keyword>
<sequence length="60" mass="6908">MKHLYQVYAVLISIDALRVPLSLACDFPYLVKTKRGSPLLTESLLTQSSNQYLLRLFFMT</sequence>
<dbReference type="Proteomes" id="UP000198598">
    <property type="component" value="Unassembled WGS sequence"/>
</dbReference>
<evidence type="ECO:0000313" key="2">
    <source>
        <dbReference type="Proteomes" id="UP000198598"/>
    </source>
</evidence>
<accession>A0A1I1RDR0</accession>
<dbReference type="EMBL" id="FOLQ01000004">
    <property type="protein sequence ID" value="SFD28520.1"/>
    <property type="molecule type" value="Genomic_DNA"/>
</dbReference>
<gene>
    <name evidence="1" type="ORF">SAMN05216167_104217</name>
</gene>
<evidence type="ECO:0000313" key="1">
    <source>
        <dbReference type="EMBL" id="SFD28520.1"/>
    </source>
</evidence>
<reference evidence="1 2" key="1">
    <citation type="submission" date="2016-10" db="EMBL/GenBank/DDBJ databases">
        <authorList>
            <person name="de Groot N.N."/>
        </authorList>
    </citation>
    <scope>NUCLEOTIDE SEQUENCE [LARGE SCALE GENOMIC DNA]</scope>
    <source>
        <strain evidence="1 2">DSM 26130</strain>
    </source>
</reference>
<name>A0A1I1RDR0_9BACT</name>
<organism evidence="1 2">
    <name type="scientific">Spirosoma endophyticum</name>
    <dbReference type="NCBI Taxonomy" id="662367"/>
    <lineage>
        <taxon>Bacteria</taxon>
        <taxon>Pseudomonadati</taxon>
        <taxon>Bacteroidota</taxon>
        <taxon>Cytophagia</taxon>
        <taxon>Cytophagales</taxon>
        <taxon>Cytophagaceae</taxon>
        <taxon>Spirosoma</taxon>
    </lineage>
</organism>
<protein>
    <submittedName>
        <fullName evidence="1">Uncharacterized protein</fullName>
    </submittedName>
</protein>
<dbReference type="STRING" id="662367.SAMN05216167_104217"/>
<proteinExistence type="predicted"/>